<dbReference type="EMBL" id="CP049140">
    <property type="protein sequence ID" value="QIE89651.1"/>
    <property type="molecule type" value="Genomic_DNA"/>
</dbReference>
<dbReference type="Pfam" id="PF09413">
    <property type="entry name" value="DUF2007"/>
    <property type="match status" value="1"/>
</dbReference>
<evidence type="ECO:0000313" key="3">
    <source>
        <dbReference type="EMBL" id="QIE89651.1"/>
    </source>
</evidence>
<organism evidence="3 4">
    <name type="scientific">Pseudomonas nitroreducens</name>
    <dbReference type="NCBI Taxonomy" id="46680"/>
    <lineage>
        <taxon>Bacteria</taxon>
        <taxon>Pseudomonadati</taxon>
        <taxon>Pseudomonadota</taxon>
        <taxon>Gammaproteobacteria</taxon>
        <taxon>Pseudomonadales</taxon>
        <taxon>Pseudomonadaceae</taxon>
        <taxon>Pseudomonas</taxon>
    </lineage>
</organism>
<evidence type="ECO:0000259" key="1">
    <source>
        <dbReference type="Pfam" id="PF09413"/>
    </source>
</evidence>
<evidence type="ECO:0000313" key="4">
    <source>
        <dbReference type="Proteomes" id="UP000501063"/>
    </source>
</evidence>
<sequence>MQRIYAPADLIEAELLGGMLANEGISSHLGGRHLVGGIGELPGMGLLHLWVEDEMAEQARELIAAYNAAQPLPGPADDHEGGPGVLLC</sequence>
<dbReference type="EMBL" id="JADTFC010000024">
    <property type="protein sequence ID" value="MBG6288162.1"/>
    <property type="molecule type" value="Genomic_DNA"/>
</dbReference>
<dbReference type="Proteomes" id="UP000501063">
    <property type="component" value="Chromosome"/>
</dbReference>
<dbReference type="InterPro" id="IPR018551">
    <property type="entry name" value="DUF2007"/>
</dbReference>
<protein>
    <submittedName>
        <fullName evidence="3">DUF2007 domain-containing protein</fullName>
    </submittedName>
</protein>
<evidence type="ECO:0000313" key="5">
    <source>
        <dbReference type="Proteomes" id="UP000608450"/>
    </source>
</evidence>
<gene>
    <name evidence="3" type="ORF">G5B91_26685</name>
    <name evidence="2" type="ORF">I5I61_11950</name>
</gene>
<dbReference type="SUPFAM" id="SSF54913">
    <property type="entry name" value="GlnB-like"/>
    <property type="match status" value="1"/>
</dbReference>
<dbReference type="Gene3D" id="3.30.70.790">
    <property type="entry name" value="UreE, C-terminal domain"/>
    <property type="match status" value="1"/>
</dbReference>
<proteinExistence type="predicted"/>
<dbReference type="GeneID" id="300408010"/>
<reference evidence="3 4" key="1">
    <citation type="submission" date="2020-02" db="EMBL/GenBank/DDBJ databases">
        <title>Integrative conjugative elements (ICEs) and plasmids drive adaptation of Pseudomonas nitroreducens strain HBP1 to wastewater environment.</title>
        <authorList>
            <person name="Sentchilo V."/>
            <person name="Carraro N."/>
            <person name="Bertelli C."/>
            <person name="van der Meer J.R."/>
        </authorList>
    </citation>
    <scope>NUCLEOTIDE SEQUENCE [LARGE SCALE GENOMIC DNA]</scope>
    <source>
        <strain evidence="3 4">HBP1</strain>
    </source>
</reference>
<dbReference type="AlphaFoldDB" id="A0A6G6J5A0"/>
<dbReference type="Proteomes" id="UP000608450">
    <property type="component" value="Unassembled WGS sequence"/>
</dbReference>
<feature type="domain" description="DUF2007" evidence="1">
    <location>
        <begin position="1"/>
        <end position="65"/>
    </location>
</feature>
<keyword evidence="5" id="KW-1185">Reference proteome</keyword>
<dbReference type="RefSeq" id="WP_024762654.1">
    <property type="nucleotide sequence ID" value="NZ_CAMIIC010000046.1"/>
</dbReference>
<evidence type="ECO:0000313" key="2">
    <source>
        <dbReference type="EMBL" id="MBG6288162.1"/>
    </source>
</evidence>
<name>A0A6G6J5A0_PSENT</name>
<dbReference type="KEGG" id="pnt:G5B91_26685"/>
<reference evidence="2 5" key="2">
    <citation type="submission" date="2020-11" db="EMBL/GenBank/DDBJ databases">
        <title>Enhanced detection system for hospital associated transmission using whole genome sequencing surveillance.</title>
        <authorList>
            <person name="Harrison L.H."/>
            <person name="Van Tyne D."/>
            <person name="Marsh J.W."/>
            <person name="Griffith M.P."/>
            <person name="Snyder D.J."/>
            <person name="Cooper V.S."/>
            <person name="Mustapha M."/>
        </authorList>
    </citation>
    <scope>NUCLEOTIDE SEQUENCE [LARGE SCALE GENOMIC DNA]</scope>
    <source>
        <strain evidence="2 5">PSA00705</strain>
    </source>
</reference>
<accession>A0A6G6J5A0</accession>
<dbReference type="InterPro" id="IPR011322">
    <property type="entry name" value="N-reg_PII-like_a/b"/>
</dbReference>